<dbReference type="AlphaFoldDB" id="A0A7C9AJV0"/>
<sequence length="124" mass="15220">MGNLHLEIFGGWFQKRIQFQRDWSHLRLKIFLKARMLFHQMPLCNLSRREANVKGLQSQNYRGDLKFFPRFLDLICRFWMKRTTKNYLTWHRNSWGEGSLWVKQFHMVRQLKCFAITGRRLNLT</sequence>
<evidence type="ECO:0000313" key="1">
    <source>
        <dbReference type="EMBL" id="MBA4668371.1"/>
    </source>
</evidence>
<accession>A0A7C9AJV0</accession>
<reference evidence="1" key="2">
    <citation type="submission" date="2020-07" db="EMBL/GenBank/DDBJ databases">
        <authorList>
            <person name="Vera ALvarez R."/>
            <person name="Arias-Moreno D.M."/>
            <person name="Jimenez-Jacinto V."/>
            <person name="Jimenez-Bremont J.F."/>
            <person name="Swaminathan K."/>
            <person name="Moose S.P."/>
            <person name="Guerrero-Gonzalez M.L."/>
            <person name="Marino-Ramirez L."/>
            <person name="Landsman D."/>
            <person name="Rodriguez-Kessler M."/>
            <person name="Delgado-Sanchez P."/>
        </authorList>
    </citation>
    <scope>NUCLEOTIDE SEQUENCE</scope>
    <source>
        <tissue evidence="1">Cladode</tissue>
    </source>
</reference>
<protein>
    <submittedName>
        <fullName evidence="1">Uncharacterized protein</fullName>
    </submittedName>
</protein>
<name>A0A7C9AJV0_OPUST</name>
<proteinExistence type="predicted"/>
<reference evidence="1" key="1">
    <citation type="journal article" date="2013" name="J. Plant Res.">
        <title>Effect of fungi and light on seed germination of three Opuntia species from semiarid lands of central Mexico.</title>
        <authorList>
            <person name="Delgado-Sanchez P."/>
            <person name="Jimenez-Bremont J.F."/>
            <person name="Guerrero-Gonzalez Mde L."/>
            <person name="Flores J."/>
        </authorList>
    </citation>
    <scope>NUCLEOTIDE SEQUENCE</scope>
    <source>
        <tissue evidence="1">Cladode</tissue>
    </source>
</reference>
<dbReference type="EMBL" id="GISG01239313">
    <property type="protein sequence ID" value="MBA4668371.1"/>
    <property type="molecule type" value="Transcribed_RNA"/>
</dbReference>
<organism evidence="1">
    <name type="scientific">Opuntia streptacantha</name>
    <name type="common">Prickly pear cactus</name>
    <name type="synonym">Opuntia cardona</name>
    <dbReference type="NCBI Taxonomy" id="393608"/>
    <lineage>
        <taxon>Eukaryota</taxon>
        <taxon>Viridiplantae</taxon>
        <taxon>Streptophyta</taxon>
        <taxon>Embryophyta</taxon>
        <taxon>Tracheophyta</taxon>
        <taxon>Spermatophyta</taxon>
        <taxon>Magnoliopsida</taxon>
        <taxon>eudicotyledons</taxon>
        <taxon>Gunneridae</taxon>
        <taxon>Pentapetalae</taxon>
        <taxon>Caryophyllales</taxon>
        <taxon>Cactineae</taxon>
        <taxon>Cactaceae</taxon>
        <taxon>Opuntioideae</taxon>
        <taxon>Opuntia</taxon>
    </lineage>
</organism>